<proteinExistence type="predicted"/>
<evidence type="ECO:0000313" key="2">
    <source>
        <dbReference type="Proteomes" id="UP000054653"/>
    </source>
</evidence>
<dbReference type="Proteomes" id="UP000054653">
    <property type="component" value="Unassembled WGS sequence"/>
</dbReference>
<dbReference type="AlphaFoldDB" id="A0A0V1AL01"/>
<name>A0A0V1AL01_TRIBR</name>
<gene>
    <name evidence="1" type="ORF">T03_16656</name>
</gene>
<keyword evidence="2" id="KW-1185">Reference proteome</keyword>
<feature type="non-terminal residue" evidence="1">
    <location>
        <position position="1"/>
    </location>
</feature>
<sequence length="51" mass="5787">LSAPWMELASADLETAGQFPTYKSVKTAIYRKLAQKFPRLLPTRLQLEIPP</sequence>
<accession>A0A0V1AL01</accession>
<dbReference type="EMBL" id="JYDI01002274">
    <property type="protein sequence ID" value="KRY25522.1"/>
    <property type="molecule type" value="Genomic_DNA"/>
</dbReference>
<protein>
    <submittedName>
        <fullName evidence="1">Uncharacterized protein</fullName>
    </submittedName>
</protein>
<evidence type="ECO:0000313" key="1">
    <source>
        <dbReference type="EMBL" id="KRY25522.1"/>
    </source>
</evidence>
<reference evidence="1 2" key="1">
    <citation type="submission" date="2015-01" db="EMBL/GenBank/DDBJ databases">
        <title>Evolution of Trichinella species and genotypes.</title>
        <authorList>
            <person name="Korhonen P.K."/>
            <person name="Edoardo P."/>
            <person name="Giuseppe L.R."/>
            <person name="Gasser R.B."/>
        </authorList>
    </citation>
    <scope>NUCLEOTIDE SEQUENCE [LARGE SCALE GENOMIC DNA]</scope>
    <source>
        <strain evidence="1">ISS120</strain>
    </source>
</reference>
<comment type="caution">
    <text evidence="1">The sequence shown here is derived from an EMBL/GenBank/DDBJ whole genome shotgun (WGS) entry which is preliminary data.</text>
</comment>
<organism evidence="1 2">
    <name type="scientific">Trichinella britovi</name>
    <name type="common">Parasitic roundworm</name>
    <dbReference type="NCBI Taxonomy" id="45882"/>
    <lineage>
        <taxon>Eukaryota</taxon>
        <taxon>Metazoa</taxon>
        <taxon>Ecdysozoa</taxon>
        <taxon>Nematoda</taxon>
        <taxon>Enoplea</taxon>
        <taxon>Dorylaimia</taxon>
        <taxon>Trichinellida</taxon>
        <taxon>Trichinellidae</taxon>
        <taxon>Trichinella</taxon>
    </lineage>
</organism>